<proteinExistence type="predicted"/>
<protein>
    <submittedName>
        <fullName evidence="2">Uncharacterized protein</fullName>
    </submittedName>
</protein>
<keyword evidence="3" id="KW-1185">Reference proteome</keyword>
<dbReference type="PANTHER" id="PTHR34539:SF19">
    <property type="entry name" value="T6J4.11 PROTEIN"/>
    <property type="match status" value="1"/>
</dbReference>
<reference evidence="2" key="1">
    <citation type="submission" date="2023-12" db="EMBL/GenBank/DDBJ databases">
        <title>Genome assembly of Anisodus tanguticus.</title>
        <authorList>
            <person name="Wang Y.-J."/>
        </authorList>
    </citation>
    <scope>NUCLEOTIDE SEQUENCE</scope>
    <source>
        <strain evidence="2">KB-2021</strain>
        <tissue evidence="2">Leaf</tissue>
    </source>
</reference>
<evidence type="ECO:0000256" key="1">
    <source>
        <dbReference type="SAM" id="MobiDB-lite"/>
    </source>
</evidence>
<evidence type="ECO:0000313" key="2">
    <source>
        <dbReference type="EMBL" id="KAK4373303.1"/>
    </source>
</evidence>
<organism evidence="2 3">
    <name type="scientific">Anisodus tanguticus</name>
    <dbReference type="NCBI Taxonomy" id="243964"/>
    <lineage>
        <taxon>Eukaryota</taxon>
        <taxon>Viridiplantae</taxon>
        <taxon>Streptophyta</taxon>
        <taxon>Embryophyta</taxon>
        <taxon>Tracheophyta</taxon>
        <taxon>Spermatophyta</taxon>
        <taxon>Magnoliopsida</taxon>
        <taxon>eudicotyledons</taxon>
        <taxon>Gunneridae</taxon>
        <taxon>Pentapetalae</taxon>
        <taxon>asterids</taxon>
        <taxon>lamiids</taxon>
        <taxon>Solanales</taxon>
        <taxon>Solanaceae</taxon>
        <taxon>Solanoideae</taxon>
        <taxon>Hyoscyameae</taxon>
        <taxon>Anisodus</taxon>
    </lineage>
</organism>
<sequence length="175" mass="19868">MEQMNRKKRVRVNSDESEFNSPEVKKLRENLLDDLDDSEFSATCHDFDDFMKSFEEEITQAPAPAPEVVDLTDESQLELGYLLEASDDELGLPPASTETAVESELIRVNSDSTELSNELWELSNYDSFELGINDLVDYNNDIVCEYVVLDGLFDHSDLGFGSVDFLWRPETLPAK</sequence>
<accession>A0AAE1SLA4</accession>
<dbReference type="EMBL" id="JAVYJV010000004">
    <property type="protein sequence ID" value="KAK4373303.1"/>
    <property type="molecule type" value="Genomic_DNA"/>
</dbReference>
<name>A0AAE1SLA4_9SOLA</name>
<feature type="compositionally biased region" description="Basic residues" evidence="1">
    <location>
        <begin position="1"/>
        <end position="11"/>
    </location>
</feature>
<comment type="caution">
    <text evidence="2">The sequence shown here is derived from an EMBL/GenBank/DDBJ whole genome shotgun (WGS) entry which is preliminary data.</text>
</comment>
<dbReference type="AlphaFoldDB" id="A0AAE1SLA4"/>
<gene>
    <name evidence="2" type="ORF">RND71_008687</name>
</gene>
<feature type="region of interest" description="Disordered" evidence="1">
    <location>
        <begin position="1"/>
        <end position="22"/>
    </location>
</feature>
<dbReference type="PANTHER" id="PTHR34539">
    <property type="entry name" value="T6J4.11 PROTEIN"/>
    <property type="match status" value="1"/>
</dbReference>
<dbReference type="Proteomes" id="UP001291623">
    <property type="component" value="Unassembled WGS sequence"/>
</dbReference>
<evidence type="ECO:0000313" key="3">
    <source>
        <dbReference type="Proteomes" id="UP001291623"/>
    </source>
</evidence>